<proteinExistence type="predicted"/>
<dbReference type="Pfam" id="PF01136">
    <property type="entry name" value="Peptidase_U32"/>
    <property type="match status" value="1"/>
</dbReference>
<dbReference type="AlphaFoldDB" id="A0A1U7IN67"/>
<comment type="caution">
    <text evidence="1">The sequence shown here is derived from an EMBL/GenBank/DDBJ whole genome shotgun (WGS) entry which is preliminary data.</text>
</comment>
<dbReference type="STRING" id="454136.NIES2119_08960"/>
<gene>
    <name evidence="1" type="ORF">NIES2119_08960</name>
</gene>
<sequence>MQFNTFISSISDLERCVNAPNLEEVLLEPILLARQGKLTENQVKTLAEEAVKRGLRPVLVWDILMPERVMNEVCEKLKAWDLSQFAAIRVCDPGVAYWLKIHFPKMPLQLIVETGNHNLESLLGWCEIFSETLERLILSIELPEEKLIEYCQKLPVACELLGVGQILLFYSPRSLLWERQKAEGRGQKEEDSLYEFNPNSMLYLEAKAAFEDAPNRHFPTLETIHGTLMFLDKDQFILDKLEGLRSARLHTVRLDLRHLEKNGDVAVNIDNICQQILDNPATLRLNWVRETRAPFFKANRTTALFPRMKSKVADYRNENCLAEVLTGESGKYVVFQTLRDFDVSQIQRLIMPTGEEIKIPPEIIFRNLNGEQLETFTDDQIIVTNWIKKAVPGTLLLSR</sequence>
<protein>
    <recommendedName>
        <fullName evidence="3">Peptidase U32</fullName>
    </recommendedName>
</protein>
<dbReference type="RefSeq" id="WP_073593124.1">
    <property type="nucleotide sequence ID" value="NZ_MRCE01000007.1"/>
</dbReference>
<evidence type="ECO:0000313" key="1">
    <source>
        <dbReference type="EMBL" id="OKH38713.1"/>
    </source>
</evidence>
<name>A0A1U7IN67_9CYAN</name>
<dbReference type="InterPro" id="IPR001539">
    <property type="entry name" value="Peptidase_U32"/>
</dbReference>
<dbReference type="Proteomes" id="UP000185860">
    <property type="component" value="Unassembled WGS sequence"/>
</dbReference>
<accession>A0A1U7IN67</accession>
<dbReference type="OrthoDB" id="440687at2"/>
<evidence type="ECO:0008006" key="3">
    <source>
        <dbReference type="Google" id="ProtNLM"/>
    </source>
</evidence>
<dbReference type="EMBL" id="MRCE01000007">
    <property type="protein sequence ID" value="OKH38713.1"/>
    <property type="molecule type" value="Genomic_DNA"/>
</dbReference>
<reference evidence="1 2" key="1">
    <citation type="submission" date="2016-11" db="EMBL/GenBank/DDBJ databases">
        <title>Draft Genome Sequences of Nine Cyanobacterial Strains from Diverse Habitats.</title>
        <authorList>
            <person name="Zhu T."/>
            <person name="Hou S."/>
            <person name="Lu X."/>
            <person name="Hess W.R."/>
        </authorList>
    </citation>
    <scope>NUCLEOTIDE SEQUENCE [LARGE SCALE GENOMIC DNA]</scope>
    <source>
        <strain evidence="1 2">IAM M-71</strain>
    </source>
</reference>
<organism evidence="1 2">
    <name type="scientific">[Phormidium ambiguum] IAM M-71</name>
    <dbReference type="NCBI Taxonomy" id="454136"/>
    <lineage>
        <taxon>Bacteria</taxon>
        <taxon>Bacillati</taxon>
        <taxon>Cyanobacteriota</taxon>
        <taxon>Cyanophyceae</taxon>
        <taxon>Oscillatoriophycideae</taxon>
        <taxon>Aerosakkonematales</taxon>
        <taxon>Aerosakkonemataceae</taxon>
        <taxon>Floridanema</taxon>
    </lineage>
</organism>
<evidence type="ECO:0000313" key="2">
    <source>
        <dbReference type="Proteomes" id="UP000185860"/>
    </source>
</evidence>